<evidence type="ECO:0000259" key="2">
    <source>
        <dbReference type="SMART" id="SM00892"/>
    </source>
</evidence>
<feature type="domain" description="ENPP1-3/EXOG-like endonuclease/phosphodiesterase" evidence="1">
    <location>
        <begin position="164"/>
        <end position="365"/>
    </location>
</feature>
<feature type="domain" description="DNA/RNA non-specific endonuclease/pyrophosphatase/phosphodiesterase" evidence="2">
    <location>
        <begin position="163"/>
        <end position="365"/>
    </location>
</feature>
<dbReference type="Proteomes" id="UP001628220">
    <property type="component" value="Unassembled WGS sequence"/>
</dbReference>
<name>A0ABQ0E113_9PORP</name>
<evidence type="ECO:0000313" key="3">
    <source>
        <dbReference type="EMBL" id="GAB1251368.1"/>
    </source>
</evidence>
<keyword evidence="3" id="KW-0540">Nuclease</keyword>
<sequence>MVTMNRIAAIPLYILLFLTLGCQSNTKDPEHKSTISLTTVAGERQLYLQNEARSFFIQLKSNTDWEVLLQGVSAEVISLTPQKGSAGQHALAVSVEANKGGLREALVIARSLKGDAADTLYIIQEGEKSDKERILGDTTLIELPRLSGDANDFFITHKVENGTRVNYSLEWNCKKYHSRWVCFSFDQYTAQINTKRSNAWSWDPLVPTKYEVYRNDFESRTYARGHMVASFDRIYSSEANIQTFYYTNMSPQRHEHNEGIWSQLEGVVQGWARSMGKNEKLYIAKGGTIRDDQIESHRSNNKLVIPKYYWMAIARQNGTEWHAIAFLTETARPVKLAGGVVPMALSVDELEAFTGLDFFYHLPDDIENRIEAENPTANKLYWPGL</sequence>
<keyword evidence="3" id="KW-0255">Endonuclease</keyword>
<organism evidence="3 4">
    <name type="scientific">Porphyromonas miyakawae</name>
    <dbReference type="NCBI Taxonomy" id="3137470"/>
    <lineage>
        <taxon>Bacteria</taxon>
        <taxon>Pseudomonadati</taxon>
        <taxon>Bacteroidota</taxon>
        <taxon>Bacteroidia</taxon>
        <taxon>Bacteroidales</taxon>
        <taxon>Porphyromonadaceae</taxon>
        <taxon>Porphyromonas</taxon>
    </lineage>
</organism>
<evidence type="ECO:0000313" key="4">
    <source>
        <dbReference type="Proteomes" id="UP001628220"/>
    </source>
</evidence>
<protein>
    <submittedName>
        <fullName evidence="3">DNA/RNA non-specific endonuclease</fullName>
    </submittedName>
</protein>
<dbReference type="PROSITE" id="PS51257">
    <property type="entry name" value="PROKAR_LIPOPROTEIN"/>
    <property type="match status" value="1"/>
</dbReference>
<dbReference type="InterPro" id="IPR040255">
    <property type="entry name" value="Non-specific_endonuclease"/>
</dbReference>
<dbReference type="PANTHER" id="PTHR13966">
    <property type="entry name" value="ENDONUCLEASE RELATED"/>
    <property type="match status" value="1"/>
</dbReference>
<reference evidence="3 4" key="1">
    <citation type="journal article" date="2025" name="Int. J. Syst. Evol. Microbiol.">
        <title>Desulfovibrio falkowii sp. nov., Porphyromonas miyakawae sp. nov., Mediterraneibacter flintii sp. nov. and Owariibacterium komagatae gen. nov., sp. nov., isolated from human faeces.</title>
        <authorList>
            <person name="Hamaguchi T."/>
            <person name="Ohara M."/>
            <person name="Hisatomi A."/>
            <person name="Sekiguchi K."/>
            <person name="Takeda J.I."/>
            <person name="Ueyama J."/>
            <person name="Ito M."/>
            <person name="Nishiwaki H."/>
            <person name="Ogi T."/>
            <person name="Hirayama M."/>
            <person name="Ohkuma M."/>
            <person name="Sakamoto M."/>
            <person name="Ohno K."/>
        </authorList>
    </citation>
    <scope>NUCLEOTIDE SEQUENCE [LARGE SCALE GENOMIC DNA]</scope>
    <source>
        <strain evidence="3 4">13CB11C</strain>
    </source>
</reference>
<dbReference type="InterPro" id="IPR044925">
    <property type="entry name" value="His-Me_finger_sf"/>
</dbReference>
<dbReference type="SMART" id="SM00892">
    <property type="entry name" value="Endonuclease_NS"/>
    <property type="match status" value="1"/>
</dbReference>
<dbReference type="Gene3D" id="3.40.570.10">
    <property type="entry name" value="Extracellular Endonuclease, subunit A"/>
    <property type="match status" value="1"/>
</dbReference>
<gene>
    <name evidence="3" type="ORF">Tsumi_04720</name>
</gene>
<dbReference type="InterPro" id="IPR044929">
    <property type="entry name" value="DNA/RNA_non-sp_Endonuclease_sf"/>
</dbReference>
<dbReference type="InterPro" id="IPR001604">
    <property type="entry name" value="Endo_G_ENPP1-like_dom"/>
</dbReference>
<comment type="caution">
    <text evidence="3">The sequence shown here is derived from an EMBL/GenBank/DDBJ whole genome shotgun (WGS) entry which is preliminary data.</text>
</comment>
<dbReference type="InterPro" id="IPR020821">
    <property type="entry name" value="ENPP1-3/EXOG-like_nuc-like"/>
</dbReference>
<keyword evidence="3" id="KW-0378">Hydrolase</keyword>
<dbReference type="GO" id="GO:0004519">
    <property type="term" value="F:endonuclease activity"/>
    <property type="evidence" value="ECO:0007669"/>
    <property type="project" value="UniProtKB-KW"/>
</dbReference>
<keyword evidence="4" id="KW-1185">Reference proteome</keyword>
<dbReference type="SUPFAM" id="SSF54060">
    <property type="entry name" value="His-Me finger endonucleases"/>
    <property type="match status" value="1"/>
</dbReference>
<accession>A0ABQ0E113</accession>
<dbReference type="SMART" id="SM00477">
    <property type="entry name" value="NUC"/>
    <property type="match status" value="1"/>
</dbReference>
<dbReference type="Pfam" id="PF01223">
    <property type="entry name" value="Endonuclease_NS"/>
    <property type="match status" value="1"/>
</dbReference>
<proteinExistence type="predicted"/>
<dbReference type="EMBL" id="BAAFSF010000001">
    <property type="protein sequence ID" value="GAB1251368.1"/>
    <property type="molecule type" value="Genomic_DNA"/>
</dbReference>
<evidence type="ECO:0000259" key="1">
    <source>
        <dbReference type="SMART" id="SM00477"/>
    </source>
</evidence>
<dbReference type="PANTHER" id="PTHR13966:SF5">
    <property type="entry name" value="ENDONUCLEASE G, MITOCHONDRIAL"/>
    <property type="match status" value="1"/>
</dbReference>